<evidence type="ECO:0000256" key="1">
    <source>
        <dbReference type="SAM" id="MobiDB-lite"/>
    </source>
</evidence>
<dbReference type="AlphaFoldDB" id="A0A8T0QW24"/>
<dbReference type="Proteomes" id="UP000823388">
    <property type="component" value="Chromosome 6N"/>
</dbReference>
<accession>A0A8T0QW24</accession>
<sequence length="239" mass="25494">MLGGRGSDETMRRCCSQFPPVATELAAPTCAAAALLGAPARPAPAELVGPARTRRHLLTVLAHAAAAELVAIQQGGPGGRAPLRCRAPHPRCHHELQAFWVPNPLELHHSILLRDTLPPTEARPRSDGRPASDADPPSDAAPRPPRASAAESPSATSEMASGKKQKNRKPTSPPREAPLTDIEIQRMQTILRNNREFQRLGLGQFRAMMNACVPTGAANPTDVVSENSGSLYQPGDEDM</sequence>
<evidence type="ECO:0000313" key="2">
    <source>
        <dbReference type="EMBL" id="KAG2577356.1"/>
    </source>
</evidence>
<gene>
    <name evidence="2" type="ORF">PVAP13_6NG092612</name>
</gene>
<comment type="caution">
    <text evidence="2">The sequence shown here is derived from an EMBL/GenBank/DDBJ whole genome shotgun (WGS) entry which is preliminary data.</text>
</comment>
<keyword evidence="3" id="KW-1185">Reference proteome</keyword>
<feature type="region of interest" description="Disordered" evidence="1">
    <location>
        <begin position="218"/>
        <end position="239"/>
    </location>
</feature>
<feature type="compositionally biased region" description="Basic and acidic residues" evidence="1">
    <location>
        <begin position="122"/>
        <end position="132"/>
    </location>
</feature>
<reference evidence="2" key="1">
    <citation type="submission" date="2020-05" db="EMBL/GenBank/DDBJ databases">
        <title>WGS assembly of Panicum virgatum.</title>
        <authorList>
            <person name="Lovell J.T."/>
            <person name="Jenkins J."/>
            <person name="Shu S."/>
            <person name="Juenger T.E."/>
            <person name="Schmutz J."/>
        </authorList>
    </citation>
    <scope>NUCLEOTIDE SEQUENCE</scope>
    <source>
        <strain evidence="2">AP13</strain>
    </source>
</reference>
<organism evidence="2 3">
    <name type="scientific">Panicum virgatum</name>
    <name type="common">Blackwell switchgrass</name>
    <dbReference type="NCBI Taxonomy" id="38727"/>
    <lineage>
        <taxon>Eukaryota</taxon>
        <taxon>Viridiplantae</taxon>
        <taxon>Streptophyta</taxon>
        <taxon>Embryophyta</taxon>
        <taxon>Tracheophyta</taxon>
        <taxon>Spermatophyta</taxon>
        <taxon>Magnoliopsida</taxon>
        <taxon>Liliopsida</taxon>
        <taxon>Poales</taxon>
        <taxon>Poaceae</taxon>
        <taxon>PACMAD clade</taxon>
        <taxon>Panicoideae</taxon>
        <taxon>Panicodae</taxon>
        <taxon>Paniceae</taxon>
        <taxon>Panicinae</taxon>
        <taxon>Panicum</taxon>
        <taxon>Panicum sect. Hiantes</taxon>
    </lineage>
</organism>
<name>A0A8T0QW24_PANVG</name>
<feature type="compositionally biased region" description="Polar residues" evidence="1">
    <location>
        <begin position="222"/>
        <end position="231"/>
    </location>
</feature>
<evidence type="ECO:0000313" key="3">
    <source>
        <dbReference type="Proteomes" id="UP000823388"/>
    </source>
</evidence>
<proteinExistence type="predicted"/>
<dbReference type="EMBL" id="CM029048">
    <property type="protein sequence ID" value="KAG2577356.1"/>
    <property type="molecule type" value="Genomic_DNA"/>
</dbReference>
<feature type="compositionally biased region" description="Low complexity" evidence="1">
    <location>
        <begin position="133"/>
        <end position="160"/>
    </location>
</feature>
<feature type="region of interest" description="Disordered" evidence="1">
    <location>
        <begin position="118"/>
        <end position="183"/>
    </location>
</feature>
<protein>
    <submittedName>
        <fullName evidence="2">Uncharacterized protein</fullName>
    </submittedName>
</protein>